<sequence>PRAMPPRKFTAALAGPLATPLPPPPPSPLVQRLRTDWRWAGISQFIWTFSDAFGLLDWDIETLEAHLDKDELGMMPDLLAKMLYALTYNRQINRDNAFEHLRKQYAKRAPDQLVLGTEEEPREWAALGLSEKVQVLWDLCEWQMADPARFRALLKSEEEAVSWRIEPVGWDKDGNTYFLFDDNRLWVQRYRAPPPRPAKKASVIPKKSHKKKPRPTAESSTSTPRPKAAKKKRPVSPDLTPPPPLAEPEDTPVSGPRKRTQVAFYGNPLKTVEALRRGGPPPAHTPSSSKITRSSSRGGLAAVAAAPIADSTPSRAPAKTKAKPTPEATSVSRSSRATRRTRDAEDTWQAIPAEWLDPEASASPVKAEPKGRKGKRKASAVEEESELSSLTDEAAADEAVDVNDKGEEEKVVEGGETAVPEDVEMKDEVAGVKPAEEAKVETEEGAKEEDNEGNKEDAKEEVKGDAEEEAKQDASREAKEEAKVEAKTEEMEETDEVKLAVKEAANIPEGFVEWEAVCVTLYDWRTFPEQFAKSRNPDEKNLYTFLTQAVGPAVITALLAKENERLRQEAINNRKRSSRIATKELEKEEILRREKAQREMEERMEKSRRDENSKATVEATAISQEKAREDRVKEREDRIAARELAAVQKAEEEQKAKDKADRARIRRQRRREGEVVETSEESEGEGSVRPSTAKRSRVSTPVVPAKKGRKASDEGWELNCEVCRKSGWNIDDDQDVVSCDDCGKWQHTDCHDKLDAAEGRPRRNWDKVDFKCKECRRKAARKR</sequence>
<feature type="compositionally biased region" description="Basic and acidic residues" evidence="5">
    <location>
        <begin position="426"/>
        <end position="445"/>
    </location>
</feature>
<feature type="compositionally biased region" description="Basic and acidic residues" evidence="5">
    <location>
        <begin position="649"/>
        <end position="663"/>
    </location>
</feature>
<dbReference type="SUPFAM" id="SSF57903">
    <property type="entry name" value="FYVE/PHD zinc finger"/>
    <property type="match status" value="1"/>
</dbReference>
<dbReference type="PANTHER" id="PTHR14296">
    <property type="entry name" value="REMODELING AND SPACING FACTOR 1"/>
    <property type="match status" value="1"/>
</dbReference>
<keyword evidence="1" id="KW-0479">Metal-binding</keyword>
<gene>
    <name evidence="7" type="ORF">MKK02DRAFT_7781</name>
</gene>
<evidence type="ECO:0000256" key="5">
    <source>
        <dbReference type="SAM" id="MobiDB-lite"/>
    </source>
</evidence>
<feature type="domain" description="PHD-type" evidence="6">
    <location>
        <begin position="717"/>
        <end position="778"/>
    </location>
</feature>
<dbReference type="Pfam" id="PF00628">
    <property type="entry name" value="PHD"/>
    <property type="match status" value="1"/>
</dbReference>
<dbReference type="Gene3D" id="3.30.40.10">
    <property type="entry name" value="Zinc/RING finger domain, C3HC4 (zinc finger)"/>
    <property type="match status" value="1"/>
</dbReference>
<dbReference type="Proteomes" id="UP001164286">
    <property type="component" value="Unassembled WGS sequence"/>
</dbReference>
<dbReference type="AlphaFoldDB" id="A0AA38H7N1"/>
<dbReference type="SMART" id="SM00249">
    <property type="entry name" value="PHD"/>
    <property type="match status" value="1"/>
</dbReference>
<feature type="compositionally biased region" description="Basic and acidic residues" evidence="5">
    <location>
        <begin position="625"/>
        <end position="634"/>
    </location>
</feature>
<keyword evidence="2 4" id="KW-0863">Zinc-finger</keyword>
<dbReference type="CDD" id="cd15489">
    <property type="entry name" value="PHD_SF"/>
    <property type="match status" value="1"/>
</dbReference>
<protein>
    <recommendedName>
        <fullName evidence="6">PHD-type domain-containing protein</fullName>
    </recommendedName>
</protein>
<keyword evidence="3" id="KW-0862">Zinc</keyword>
<dbReference type="PROSITE" id="PS01359">
    <property type="entry name" value="ZF_PHD_1"/>
    <property type="match status" value="1"/>
</dbReference>
<evidence type="ECO:0000313" key="8">
    <source>
        <dbReference type="Proteomes" id="UP001164286"/>
    </source>
</evidence>
<keyword evidence="8" id="KW-1185">Reference proteome</keyword>
<dbReference type="InterPro" id="IPR011011">
    <property type="entry name" value="Znf_FYVE_PHD"/>
</dbReference>
<dbReference type="InterPro" id="IPR019787">
    <property type="entry name" value="Znf_PHD-finger"/>
</dbReference>
<proteinExistence type="predicted"/>
<evidence type="ECO:0000256" key="3">
    <source>
        <dbReference type="ARBA" id="ARBA00022833"/>
    </source>
</evidence>
<dbReference type="GO" id="GO:0031213">
    <property type="term" value="C:RSF complex"/>
    <property type="evidence" value="ECO:0007669"/>
    <property type="project" value="InterPro"/>
</dbReference>
<feature type="compositionally biased region" description="Basic and acidic residues" evidence="5">
    <location>
        <begin position="402"/>
        <end position="413"/>
    </location>
</feature>
<feature type="compositionally biased region" description="Basic and acidic residues" evidence="5">
    <location>
        <begin position="591"/>
        <end position="613"/>
    </location>
</feature>
<dbReference type="InterPro" id="IPR019786">
    <property type="entry name" value="Zinc_finger_PHD-type_CS"/>
</dbReference>
<evidence type="ECO:0000256" key="2">
    <source>
        <dbReference type="ARBA" id="ARBA00022771"/>
    </source>
</evidence>
<dbReference type="GO" id="GO:0008270">
    <property type="term" value="F:zinc ion binding"/>
    <property type="evidence" value="ECO:0007669"/>
    <property type="project" value="UniProtKB-KW"/>
</dbReference>
<dbReference type="PROSITE" id="PS50016">
    <property type="entry name" value="ZF_PHD_2"/>
    <property type="match status" value="1"/>
</dbReference>
<dbReference type="PANTHER" id="PTHR14296:SF3">
    <property type="entry name" value="DIKAR, ISOFORM F"/>
    <property type="match status" value="1"/>
</dbReference>
<dbReference type="RefSeq" id="XP_052944206.1">
    <property type="nucleotide sequence ID" value="XM_053093695.1"/>
</dbReference>
<dbReference type="GeneID" id="77732900"/>
<accession>A0AA38H7N1</accession>
<evidence type="ECO:0000313" key="7">
    <source>
        <dbReference type="EMBL" id="KAI9634429.1"/>
    </source>
</evidence>
<evidence type="ECO:0000256" key="4">
    <source>
        <dbReference type="PROSITE-ProRule" id="PRU00146"/>
    </source>
</evidence>
<dbReference type="InterPro" id="IPR001965">
    <property type="entry name" value="Znf_PHD"/>
</dbReference>
<dbReference type="EMBL" id="JAKWFO010000007">
    <property type="protein sequence ID" value="KAI9634429.1"/>
    <property type="molecule type" value="Genomic_DNA"/>
</dbReference>
<reference evidence="7" key="1">
    <citation type="journal article" date="2022" name="G3 (Bethesda)">
        <title>High quality genome of the basidiomycete yeast Dioszegia hungarica PDD-24b-2 isolated from cloud water.</title>
        <authorList>
            <person name="Jarrige D."/>
            <person name="Haridas S."/>
            <person name="Bleykasten-Grosshans C."/>
            <person name="Joly M."/>
            <person name="Nadalig T."/>
            <person name="Sancelme M."/>
            <person name="Vuilleumier S."/>
            <person name="Grigoriev I.V."/>
            <person name="Amato P."/>
            <person name="Bringel F."/>
        </authorList>
    </citation>
    <scope>NUCLEOTIDE SEQUENCE</scope>
    <source>
        <strain evidence="7">PDD-24b-2</strain>
    </source>
</reference>
<feature type="compositionally biased region" description="Low complexity" evidence="5">
    <location>
        <begin position="287"/>
        <end position="309"/>
    </location>
</feature>
<feature type="region of interest" description="Disordered" evidence="5">
    <location>
        <begin position="192"/>
        <end position="496"/>
    </location>
</feature>
<name>A0AA38H7N1_9TREE</name>
<dbReference type="GO" id="GO:0006355">
    <property type="term" value="P:regulation of DNA-templated transcription"/>
    <property type="evidence" value="ECO:0007669"/>
    <property type="project" value="InterPro"/>
</dbReference>
<feature type="region of interest" description="Disordered" evidence="5">
    <location>
        <begin position="647"/>
        <end position="711"/>
    </location>
</feature>
<organism evidence="7 8">
    <name type="scientific">Dioszegia hungarica</name>
    <dbReference type="NCBI Taxonomy" id="4972"/>
    <lineage>
        <taxon>Eukaryota</taxon>
        <taxon>Fungi</taxon>
        <taxon>Dikarya</taxon>
        <taxon>Basidiomycota</taxon>
        <taxon>Agaricomycotina</taxon>
        <taxon>Tremellomycetes</taxon>
        <taxon>Tremellales</taxon>
        <taxon>Bulleribasidiaceae</taxon>
        <taxon>Dioszegia</taxon>
    </lineage>
</organism>
<feature type="compositionally biased region" description="Basic and acidic residues" evidence="5">
    <location>
        <begin position="452"/>
        <end position="489"/>
    </location>
</feature>
<dbReference type="InterPro" id="IPR013083">
    <property type="entry name" value="Znf_RING/FYVE/PHD"/>
</dbReference>
<evidence type="ECO:0000259" key="6">
    <source>
        <dbReference type="PROSITE" id="PS50016"/>
    </source>
</evidence>
<dbReference type="InterPro" id="IPR028938">
    <property type="entry name" value="Rsf1-like"/>
</dbReference>
<feature type="non-terminal residue" evidence="7">
    <location>
        <position position="1"/>
    </location>
</feature>
<evidence type="ECO:0000256" key="1">
    <source>
        <dbReference type="ARBA" id="ARBA00022723"/>
    </source>
</evidence>
<comment type="caution">
    <text evidence="7">The sequence shown here is derived from an EMBL/GenBank/DDBJ whole genome shotgun (WGS) entry which is preliminary data.</text>
</comment>
<feature type="non-terminal residue" evidence="7">
    <location>
        <position position="783"/>
    </location>
</feature>
<feature type="compositionally biased region" description="Acidic residues" evidence="5">
    <location>
        <begin position="675"/>
        <end position="684"/>
    </location>
</feature>
<feature type="region of interest" description="Disordered" evidence="5">
    <location>
        <begin position="591"/>
        <end position="634"/>
    </location>
</feature>